<name>A0A1L9B4M3_9BACT</name>
<comment type="caution">
    <text evidence="2">The sequence shown here is derived from an EMBL/GenBank/DDBJ whole genome shotgun (WGS) entry which is preliminary data.</text>
</comment>
<dbReference type="Proteomes" id="UP000182229">
    <property type="component" value="Unassembled WGS sequence"/>
</dbReference>
<dbReference type="STRING" id="83449.BON30_27945"/>
<feature type="compositionally biased region" description="Basic and acidic residues" evidence="1">
    <location>
        <begin position="1"/>
        <end position="15"/>
    </location>
</feature>
<reference evidence="3" key="1">
    <citation type="submission" date="2016-11" db="EMBL/GenBank/DDBJ databases">
        <authorList>
            <person name="Shukria A."/>
            <person name="Stevens D.C."/>
        </authorList>
    </citation>
    <scope>NUCLEOTIDE SEQUENCE [LARGE SCALE GENOMIC DNA]</scope>
    <source>
        <strain evidence="3">Cbfe23</strain>
    </source>
</reference>
<sequence length="110" mass="11133">MEGESRSQGELHERGAQLPEGLGEVGHGPAAVIDGDEAGGEQLGQPLAHRREREPAVEAVSGGASLSTVMPSGGGSARQPLPSATTSAMTRAMTSPRWADRSGGSMEGAL</sequence>
<reference evidence="2 3" key="2">
    <citation type="submission" date="2016-12" db="EMBL/GenBank/DDBJ databases">
        <title>Draft Genome Sequence of Cystobacter ferrugineus Strain Cbfe23.</title>
        <authorList>
            <person name="Akbar S."/>
            <person name="Dowd S.E."/>
            <person name="Stevens D.C."/>
        </authorList>
    </citation>
    <scope>NUCLEOTIDE SEQUENCE [LARGE SCALE GENOMIC DNA]</scope>
    <source>
        <strain evidence="2 3">Cbfe23</strain>
    </source>
</reference>
<evidence type="ECO:0000256" key="1">
    <source>
        <dbReference type="SAM" id="MobiDB-lite"/>
    </source>
</evidence>
<proteinExistence type="predicted"/>
<evidence type="ECO:0000313" key="3">
    <source>
        <dbReference type="Proteomes" id="UP000182229"/>
    </source>
</evidence>
<dbReference type="AlphaFoldDB" id="A0A1L9B4M3"/>
<keyword evidence="3" id="KW-1185">Reference proteome</keyword>
<organism evidence="2 3">
    <name type="scientific">Cystobacter ferrugineus</name>
    <dbReference type="NCBI Taxonomy" id="83449"/>
    <lineage>
        <taxon>Bacteria</taxon>
        <taxon>Pseudomonadati</taxon>
        <taxon>Myxococcota</taxon>
        <taxon>Myxococcia</taxon>
        <taxon>Myxococcales</taxon>
        <taxon>Cystobacterineae</taxon>
        <taxon>Archangiaceae</taxon>
        <taxon>Cystobacter</taxon>
    </lineage>
</organism>
<dbReference type="EMBL" id="MPIN01000008">
    <property type="protein sequence ID" value="OJH37160.1"/>
    <property type="molecule type" value="Genomic_DNA"/>
</dbReference>
<feature type="compositionally biased region" description="Low complexity" evidence="1">
    <location>
        <begin position="83"/>
        <end position="95"/>
    </location>
</feature>
<feature type="region of interest" description="Disordered" evidence="1">
    <location>
        <begin position="1"/>
        <end position="110"/>
    </location>
</feature>
<evidence type="ECO:0000313" key="2">
    <source>
        <dbReference type="EMBL" id="OJH37160.1"/>
    </source>
</evidence>
<gene>
    <name evidence="2" type="ORF">BON30_27945</name>
</gene>
<protein>
    <submittedName>
        <fullName evidence="2">Uncharacterized protein</fullName>
    </submittedName>
</protein>
<accession>A0A1L9B4M3</accession>